<dbReference type="OrthoDB" id="9803993at2"/>
<dbReference type="GO" id="GO:0046872">
    <property type="term" value="F:metal ion binding"/>
    <property type="evidence" value="ECO:0007669"/>
    <property type="project" value="UniProtKB-KW"/>
</dbReference>
<keyword evidence="11" id="KW-1185">Reference proteome</keyword>
<reference evidence="10 11" key="1">
    <citation type="submission" date="2019-08" db="EMBL/GenBank/DDBJ databases">
        <title>Genome of Phaeodactylibacter luteus.</title>
        <authorList>
            <person name="Bowman J.P."/>
        </authorList>
    </citation>
    <scope>NUCLEOTIDE SEQUENCE [LARGE SCALE GENOMIC DNA]</scope>
    <source>
        <strain evidence="10 11">KCTC 42180</strain>
    </source>
</reference>
<evidence type="ECO:0000256" key="2">
    <source>
        <dbReference type="ARBA" id="ARBA00001946"/>
    </source>
</evidence>
<evidence type="ECO:0000256" key="3">
    <source>
        <dbReference type="ARBA" id="ARBA00001947"/>
    </source>
</evidence>
<comment type="cofactor">
    <cofactor evidence="1">
        <name>Co(2+)</name>
        <dbReference type="ChEBI" id="CHEBI:48828"/>
    </cofactor>
</comment>
<name>A0A5C6RLP6_9BACT</name>
<accession>A0A5C6RLP6</accession>
<evidence type="ECO:0000256" key="6">
    <source>
        <dbReference type="ARBA" id="ARBA00022670"/>
    </source>
</evidence>
<dbReference type="InterPro" id="IPR035097">
    <property type="entry name" value="M29_N-terminal"/>
</dbReference>
<comment type="cofactor">
    <cofactor evidence="2">
        <name>Mg(2+)</name>
        <dbReference type="ChEBI" id="CHEBI:18420"/>
    </cofactor>
</comment>
<keyword evidence="9" id="KW-0482">Metalloprotease</keyword>
<evidence type="ECO:0000256" key="5">
    <source>
        <dbReference type="ARBA" id="ARBA00022438"/>
    </source>
</evidence>
<sequence>MAEMLQKYARLLVEYCLSTQPGDQMFIRSTTLAEPLVREVYRAALHAGAAVEVDLSFREQGRLLLAEGSDFALQQVSPLYKEAMASFDTYLNIMAPFNLREDQGADPEKRKVRQQAHAPYQKLYFERTATLDMRRSLCQYPTLANAQEAGMSLEEYEHFVFNACRLYDEDPVQSWMQVREAQQGIVDLLNSREEIHYKGDGIDIKFRAGHTRKWINSDGRTNMPSGEVYTSPVEDSVNGVIRFSYPALYMGHEVENATLYVKDGYIEKWEATRGKAFLDQIFQIPGTRRFGEAAIGTNYQIDRMTKNILFDEKIGGTVHMAIGQSYLQAGGKNESAVHWDMITDMTQGGEIYADGEKIYENGRFLTP</sequence>
<dbReference type="Proteomes" id="UP000321580">
    <property type="component" value="Unassembled WGS sequence"/>
</dbReference>
<keyword evidence="8" id="KW-0378">Hydrolase</keyword>
<dbReference type="Gene3D" id="3.40.1830.10">
    <property type="entry name" value="Thermophilic metalloprotease (M29)"/>
    <property type="match status" value="1"/>
</dbReference>
<comment type="cofactor">
    <cofactor evidence="3">
        <name>Zn(2+)</name>
        <dbReference type="ChEBI" id="CHEBI:29105"/>
    </cofactor>
</comment>
<dbReference type="AlphaFoldDB" id="A0A5C6RLP6"/>
<comment type="caution">
    <text evidence="10">The sequence shown here is derived from an EMBL/GenBank/DDBJ whole genome shotgun (WGS) entry which is preliminary data.</text>
</comment>
<dbReference type="PANTHER" id="PTHR34448">
    <property type="entry name" value="AMINOPEPTIDASE"/>
    <property type="match status" value="1"/>
</dbReference>
<evidence type="ECO:0000313" key="11">
    <source>
        <dbReference type="Proteomes" id="UP000321580"/>
    </source>
</evidence>
<keyword evidence="5 10" id="KW-0031">Aminopeptidase</keyword>
<protein>
    <submittedName>
        <fullName evidence="10">Aminopeptidase</fullName>
    </submittedName>
</protein>
<dbReference type="RefSeq" id="WP_147167360.1">
    <property type="nucleotide sequence ID" value="NZ_VOOR01000017.1"/>
</dbReference>
<keyword evidence="7" id="KW-0479">Metal-binding</keyword>
<dbReference type="GO" id="GO:0004177">
    <property type="term" value="F:aminopeptidase activity"/>
    <property type="evidence" value="ECO:0007669"/>
    <property type="project" value="UniProtKB-KW"/>
</dbReference>
<evidence type="ECO:0000256" key="9">
    <source>
        <dbReference type="ARBA" id="ARBA00023049"/>
    </source>
</evidence>
<dbReference type="InterPro" id="IPR052170">
    <property type="entry name" value="M29_Exopeptidase"/>
</dbReference>
<evidence type="ECO:0000256" key="4">
    <source>
        <dbReference type="ARBA" id="ARBA00008236"/>
    </source>
</evidence>
<dbReference type="PANTHER" id="PTHR34448:SF1">
    <property type="entry name" value="BLL6088 PROTEIN"/>
    <property type="match status" value="1"/>
</dbReference>
<proteinExistence type="inferred from homology"/>
<dbReference type="SUPFAM" id="SSF144052">
    <property type="entry name" value="Thermophilic metalloprotease-like"/>
    <property type="match status" value="1"/>
</dbReference>
<dbReference type="InterPro" id="IPR000787">
    <property type="entry name" value="Peptidase_M29"/>
</dbReference>
<keyword evidence="6" id="KW-0645">Protease</keyword>
<evidence type="ECO:0000256" key="1">
    <source>
        <dbReference type="ARBA" id="ARBA00001941"/>
    </source>
</evidence>
<dbReference type="PRINTS" id="PR00919">
    <property type="entry name" value="THERMOPTASE"/>
</dbReference>
<comment type="similarity">
    <text evidence="4">Belongs to the peptidase M29 family.</text>
</comment>
<gene>
    <name evidence="10" type="ORF">FRY97_09925</name>
</gene>
<evidence type="ECO:0000313" key="10">
    <source>
        <dbReference type="EMBL" id="TXB63288.1"/>
    </source>
</evidence>
<evidence type="ECO:0000256" key="7">
    <source>
        <dbReference type="ARBA" id="ARBA00022723"/>
    </source>
</evidence>
<dbReference type="GO" id="GO:0008237">
    <property type="term" value="F:metallopeptidase activity"/>
    <property type="evidence" value="ECO:0007669"/>
    <property type="project" value="UniProtKB-KW"/>
</dbReference>
<organism evidence="10 11">
    <name type="scientific">Phaeodactylibacter luteus</name>
    <dbReference type="NCBI Taxonomy" id="1564516"/>
    <lineage>
        <taxon>Bacteria</taxon>
        <taxon>Pseudomonadati</taxon>
        <taxon>Bacteroidota</taxon>
        <taxon>Saprospiria</taxon>
        <taxon>Saprospirales</taxon>
        <taxon>Haliscomenobacteraceae</taxon>
        <taxon>Phaeodactylibacter</taxon>
    </lineage>
</organism>
<dbReference type="Pfam" id="PF02073">
    <property type="entry name" value="Peptidase_M29"/>
    <property type="match status" value="1"/>
</dbReference>
<dbReference type="EMBL" id="VOOR01000017">
    <property type="protein sequence ID" value="TXB63288.1"/>
    <property type="molecule type" value="Genomic_DNA"/>
</dbReference>
<evidence type="ECO:0000256" key="8">
    <source>
        <dbReference type="ARBA" id="ARBA00022801"/>
    </source>
</evidence>
<dbReference type="GO" id="GO:0006508">
    <property type="term" value="P:proteolysis"/>
    <property type="evidence" value="ECO:0007669"/>
    <property type="project" value="UniProtKB-KW"/>
</dbReference>